<sequence>MHTFLSANFHRIKRAFKLGARQLAQVFETIDEDFPKCLDDFFSNTWERHQSGHRPDAPESFFPPYEKFVYKSGYLDMLGDPGAEYLLKVPEVGNSIPSSVEKIIRNEKIIASRLESRMQNMVSKSSECIRNRDPPIKHSKSLKEIPDDEVSEVCRQETDVLSVFHSGYPRQEISNNMQSTVMYSMALAANADFQLKMSSHNKGCLEKAQSVVPSQRSLAAASRETVVSENRIETSVDEIMKASDCPRNMKKFNVLRRTSSHGHLPISYGPVDDCNSAQVIRAGKYNFSEVSSSQETCRQGSMSHTQESREWSTVRRAALDTSSCRAEDSIMAKVSTGGKTHSILLTESSDMQYAAGMLPALPPVLSASSSSTVVSSQFTCPSMSAQIESETKRLSYSSSEQNEPCSLHSLDSGKLPLDDGQKITRSAELGKLPDLEIYSQHQLLEEGEQLQYPQKLEQHPKTSNVNLEEPQHLFSTCGSINPGVQKNDDVSGILGGLNVSAPMKMEECMKSVELNQKTKSSRREFSHTDSRTRKKAVRYKAPEVLPAMCVTKATTSGLNQGLSSKGGSGIQQPINFRDASQSVVFGATVTKMHPAQEGEKCTSQGHMSYFPPIPIISYQNTIYNTFPVSSFSPNVQHKYKTSIDGISRGSSPFRYQNSRQLSEPMAAALSARFASLSIEDNGLECQHDLLRSDLYNHLRNLEVGRLCQEPFQQTLLEPPYSCQNAQDFSLWNFIPSMPQASASNQMIGKFKGPFYAMPFPHSVGSIPCFKSDRNASGFSQLCGQETRRTSMSLRNAMFEDLQSSSLQDTFSRDQQSMRKRNQFISTIYAPATPAYVEIPFYHDAYDVRADQIVYSEAGVIGPNSSNRLPGRTSSFVTGPLEFGSIGPMEITNLQSTSMSNPPSSRNTVYTTESDSFSSFIRALSDKRTGPRKNMKEEKSV</sequence>
<feature type="compositionally biased region" description="Basic and acidic residues" evidence="1">
    <location>
        <begin position="521"/>
        <end position="531"/>
    </location>
</feature>
<feature type="region of interest" description="Disordered" evidence="1">
    <location>
        <begin position="894"/>
        <end position="914"/>
    </location>
</feature>
<evidence type="ECO:0000256" key="1">
    <source>
        <dbReference type="SAM" id="MobiDB-lite"/>
    </source>
</evidence>
<name>A0A8T2VHC0_CERRI</name>
<dbReference type="InterPro" id="IPR058921">
    <property type="entry name" value="PAP/OAS1-rel"/>
</dbReference>
<dbReference type="Proteomes" id="UP000825935">
    <property type="component" value="Chromosome 2"/>
</dbReference>
<dbReference type="OrthoDB" id="10667442at2759"/>
<accession>A0A8T2VHC0</accession>
<keyword evidence="3" id="KW-1185">Reference proteome</keyword>
<dbReference type="EMBL" id="CM035407">
    <property type="protein sequence ID" value="KAH7444975.1"/>
    <property type="molecule type" value="Genomic_DNA"/>
</dbReference>
<proteinExistence type="predicted"/>
<reference evidence="2" key="1">
    <citation type="submission" date="2021-08" db="EMBL/GenBank/DDBJ databases">
        <title>WGS assembly of Ceratopteris richardii.</title>
        <authorList>
            <person name="Marchant D.B."/>
            <person name="Chen G."/>
            <person name="Jenkins J."/>
            <person name="Shu S."/>
            <person name="Leebens-Mack J."/>
            <person name="Grimwood J."/>
            <person name="Schmutz J."/>
            <person name="Soltis P."/>
            <person name="Soltis D."/>
            <person name="Chen Z.-H."/>
        </authorList>
    </citation>
    <scope>NUCLEOTIDE SEQUENCE</scope>
    <source>
        <strain evidence="2">Whitten #5841</strain>
        <tissue evidence="2">Leaf</tissue>
    </source>
</reference>
<protein>
    <submittedName>
        <fullName evidence="2">Uncharacterized protein</fullName>
    </submittedName>
</protein>
<gene>
    <name evidence="2" type="ORF">KP509_02G100200</name>
</gene>
<dbReference type="AlphaFoldDB" id="A0A8T2VHC0"/>
<feature type="region of interest" description="Disordered" evidence="1">
    <location>
        <begin position="516"/>
        <end position="535"/>
    </location>
</feature>
<dbReference type="PANTHER" id="PTHR45979">
    <property type="entry name" value="PAP/OAS1 SUBSTRATE-BINDING DOMAIN SUPERFAMILY"/>
    <property type="match status" value="1"/>
</dbReference>
<organism evidence="2 3">
    <name type="scientific">Ceratopteris richardii</name>
    <name type="common">Triangle waterfern</name>
    <dbReference type="NCBI Taxonomy" id="49495"/>
    <lineage>
        <taxon>Eukaryota</taxon>
        <taxon>Viridiplantae</taxon>
        <taxon>Streptophyta</taxon>
        <taxon>Embryophyta</taxon>
        <taxon>Tracheophyta</taxon>
        <taxon>Polypodiopsida</taxon>
        <taxon>Polypodiidae</taxon>
        <taxon>Polypodiales</taxon>
        <taxon>Pteridineae</taxon>
        <taxon>Pteridaceae</taxon>
        <taxon>Parkerioideae</taxon>
        <taxon>Ceratopteris</taxon>
    </lineage>
</organism>
<feature type="region of interest" description="Disordered" evidence="1">
    <location>
        <begin position="391"/>
        <end position="418"/>
    </location>
</feature>
<feature type="compositionally biased region" description="Polar residues" evidence="1">
    <location>
        <begin position="391"/>
        <end position="404"/>
    </location>
</feature>
<evidence type="ECO:0000313" key="3">
    <source>
        <dbReference type="Proteomes" id="UP000825935"/>
    </source>
</evidence>
<evidence type="ECO:0000313" key="2">
    <source>
        <dbReference type="EMBL" id="KAH7444975.1"/>
    </source>
</evidence>
<dbReference type="PANTHER" id="PTHR45979:SF30">
    <property type="entry name" value="NUCLEOTIDYLTRANSFERASE"/>
    <property type="match status" value="1"/>
</dbReference>
<comment type="caution">
    <text evidence="2">The sequence shown here is derived from an EMBL/GenBank/DDBJ whole genome shotgun (WGS) entry which is preliminary data.</text>
</comment>